<dbReference type="InterPro" id="IPR003754">
    <property type="entry name" value="4pyrrol_synth_uPrphyn_synth"/>
</dbReference>
<evidence type="ECO:0000313" key="2">
    <source>
        <dbReference type="EMBL" id="MDR5591440.1"/>
    </source>
</evidence>
<reference evidence="3" key="1">
    <citation type="submission" date="2023-07" db="EMBL/GenBank/DDBJ databases">
        <title>Christiangramia sp. SM2212., a novel bacterium of the family Flavobacteriaceae isolated from the sea sediment.</title>
        <authorList>
            <person name="Wang J."/>
            <person name="Zhang X."/>
        </authorList>
    </citation>
    <scope>NUCLEOTIDE SEQUENCE [LARGE SCALE GENOMIC DNA]</scope>
    <source>
        <strain evidence="3">SM2212</strain>
    </source>
</reference>
<dbReference type="Proteomes" id="UP001257234">
    <property type="component" value="Unassembled WGS sequence"/>
</dbReference>
<comment type="caution">
    <text evidence="2">The sequence shown here is derived from an EMBL/GenBank/DDBJ whole genome shotgun (WGS) entry which is preliminary data.</text>
</comment>
<dbReference type="GO" id="GO:0004852">
    <property type="term" value="F:uroporphyrinogen-III synthase activity"/>
    <property type="evidence" value="ECO:0007669"/>
    <property type="project" value="UniProtKB-EC"/>
</dbReference>
<accession>A0ABU1ESR1</accession>
<proteinExistence type="predicted"/>
<dbReference type="PANTHER" id="PTHR12390">
    <property type="entry name" value="UROPORPHYRINOGEN III SYNTHASE"/>
    <property type="match status" value="1"/>
</dbReference>
<dbReference type="Pfam" id="PF02602">
    <property type="entry name" value="HEM4"/>
    <property type="match status" value="1"/>
</dbReference>
<feature type="domain" description="Tetrapyrrole biosynthesis uroporphyrinogen III synthase" evidence="1">
    <location>
        <begin position="16"/>
        <end position="206"/>
    </location>
</feature>
<dbReference type="InterPro" id="IPR036108">
    <property type="entry name" value="4pyrrol_syn_uPrphyn_synt_sf"/>
</dbReference>
<protein>
    <submittedName>
        <fullName evidence="2">Uroporphyrinogen-III synthase</fullName>
        <ecNumber evidence="2">4.2.1.75</ecNumber>
    </submittedName>
</protein>
<keyword evidence="2" id="KW-0456">Lyase</keyword>
<dbReference type="EC" id="4.2.1.75" evidence="2"/>
<dbReference type="CDD" id="cd06578">
    <property type="entry name" value="HemD"/>
    <property type="match status" value="1"/>
</dbReference>
<dbReference type="RefSeq" id="WP_309562301.1">
    <property type="nucleotide sequence ID" value="NZ_JAVJIU010000004.1"/>
</dbReference>
<dbReference type="EMBL" id="JAVJIU010000004">
    <property type="protein sequence ID" value="MDR5591440.1"/>
    <property type="molecule type" value="Genomic_DNA"/>
</dbReference>
<keyword evidence="3" id="KW-1185">Reference proteome</keyword>
<evidence type="ECO:0000259" key="1">
    <source>
        <dbReference type="Pfam" id="PF02602"/>
    </source>
</evidence>
<dbReference type="SUPFAM" id="SSF69618">
    <property type="entry name" value="HemD-like"/>
    <property type="match status" value="1"/>
</dbReference>
<name>A0ABU1ESR1_9FLAO</name>
<organism evidence="2 3">
    <name type="scientific">Christiangramia sediminicola</name>
    <dbReference type="NCBI Taxonomy" id="3073267"/>
    <lineage>
        <taxon>Bacteria</taxon>
        <taxon>Pseudomonadati</taxon>
        <taxon>Bacteroidota</taxon>
        <taxon>Flavobacteriia</taxon>
        <taxon>Flavobacteriales</taxon>
        <taxon>Flavobacteriaceae</taxon>
        <taxon>Christiangramia</taxon>
    </lineage>
</organism>
<dbReference type="InterPro" id="IPR039793">
    <property type="entry name" value="UROS/Hem4"/>
</dbReference>
<sequence>MATVLSTKKLAVNQKELILNSGIGLVEYNAISIEFSDFEIKNSVIANAIFTSKNALMAIQKKNLSIENSFCVGEKTAAFATESGFKVIEITDNAEELAKKIIENHHQKEFQFFSGNKRRDELPELLKNNDIKFTETQVYKTGLNYQKFNSEFDGILFFSPSGVKSFTENNKLNTTAFCIGNTTAEEAEKHTINIVTATRPGIENVIAKVVSNLKNK</sequence>
<evidence type="ECO:0000313" key="3">
    <source>
        <dbReference type="Proteomes" id="UP001257234"/>
    </source>
</evidence>
<dbReference type="PANTHER" id="PTHR12390:SF0">
    <property type="entry name" value="UROPORPHYRINOGEN-III SYNTHASE"/>
    <property type="match status" value="1"/>
</dbReference>
<gene>
    <name evidence="2" type="ORF">RE431_12400</name>
</gene>
<dbReference type="Gene3D" id="3.40.50.10090">
    <property type="match status" value="2"/>
</dbReference>